<protein>
    <submittedName>
        <fullName evidence="1">Uncharacterized protein</fullName>
    </submittedName>
</protein>
<accession>A0ACB9G2E7</accession>
<evidence type="ECO:0000313" key="2">
    <source>
        <dbReference type="Proteomes" id="UP001056120"/>
    </source>
</evidence>
<proteinExistence type="predicted"/>
<dbReference type="EMBL" id="CM042032">
    <property type="protein sequence ID" value="KAI3776967.1"/>
    <property type="molecule type" value="Genomic_DNA"/>
</dbReference>
<sequence>MVVIGLGTSAFFLLAGPKFGDFTAKRQGHRLKSSEFSNIVQMLILQPESSNTRPRRMISKHATNAIRAFAWRKGASWIPITVCIQVLKTVANPEVDPAIICRVIPGL</sequence>
<name>A0ACB9G2E7_9ASTR</name>
<organism evidence="1 2">
    <name type="scientific">Smallanthus sonchifolius</name>
    <dbReference type="NCBI Taxonomy" id="185202"/>
    <lineage>
        <taxon>Eukaryota</taxon>
        <taxon>Viridiplantae</taxon>
        <taxon>Streptophyta</taxon>
        <taxon>Embryophyta</taxon>
        <taxon>Tracheophyta</taxon>
        <taxon>Spermatophyta</taxon>
        <taxon>Magnoliopsida</taxon>
        <taxon>eudicotyledons</taxon>
        <taxon>Gunneridae</taxon>
        <taxon>Pentapetalae</taxon>
        <taxon>asterids</taxon>
        <taxon>campanulids</taxon>
        <taxon>Asterales</taxon>
        <taxon>Asteraceae</taxon>
        <taxon>Asteroideae</taxon>
        <taxon>Heliantheae alliance</taxon>
        <taxon>Millerieae</taxon>
        <taxon>Smallanthus</taxon>
    </lineage>
</organism>
<reference evidence="2" key="1">
    <citation type="journal article" date="2022" name="Mol. Ecol. Resour.">
        <title>The genomes of chicory, endive, great burdock and yacon provide insights into Asteraceae palaeo-polyploidization history and plant inulin production.</title>
        <authorList>
            <person name="Fan W."/>
            <person name="Wang S."/>
            <person name="Wang H."/>
            <person name="Wang A."/>
            <person name="Jiang F."/>
            <person name="Liu H."/>
            <person name="Zhao H."/>
            <person name="Xu D."/>
            <person name="Zhang Y."/>
        </authorList>
    </citation>
    <scope>NUCLEOTIDE SEQUENCE [LARGE SCALE GENOMIC DNA]</scope>
    <source>
        <strain evidence="2">cv. Yunnan</strain>
    </source>
</reference>
<dbReference type="Proteomes" id="UP001056120">
    <property type="component" value="Linkage Group LG15"/>
</dbReference>
<comment type="caution">
    <text evidence="1">The sequence shown here is derived from an EMBL/GenBank/DDBJ whole genome shotgun (WGS) entry which is preliminary data.</text>
</comment>
<keyword evidence="2" id="KW-1185">Reference proteome</keyword>
<gene>
    <name evidence="1" type="ORF">L1987_46760</name>
</gene>
<evidence type="ECO:0000313" key="1">
    <source>
        <dbReference type="EMBL" id="KAI3776967.1"/>
    </source>
</evidence>
<reference evidence="1 2" key="2">
    <citation type="journal article" date="2022" name="Mol. Ecol. Resour.">
        <title>The genomes of chicory, endive, great burdock and yacon provide insights into Asteraceae paleo-polyploidization history and plant inulin production.</title>
        <authorList>
            <person name="Fan W."/>
            <person name="Wang S."/>
            <person name="Wang H."/>
            <person name="Wang A."/>
            <person name="Jiang F."/>
            <person name="Liu H."/>
            <person name="Zhao H."/>
            <person name="Xu D."/>
            <person name="Zhang Y."/>
        </authorList>
    </citation>
    <scope>NUCLEOTIDE SEQUENCE [LARGE SCALE GENOMIC DNA]</scope>
    <source>
        <strain evidence="2">cv. Yunnan</strain>
        <tissue evidence="1">Leaves</tissue>
    </source>
</reference>